<evidence type="ECO:0000256" key="2">
    <source>
        <dbReference type="SAM" id="MobiDB-lite"/>
    </source>
</evidence>
<name>A0A9W7Y941_9FUNG</name>
<dbReference type="Gene3D" id="1.10.8.270">
    <property type="entry name" value="putative rabgap domain of human tbc1 domain family member 14 like domains"/>
    <property type="match status" value="1"/>
</dbReference>
<dbReference type="EMBL" id="JANBOI010000214">
    <property type="protein sequence ID" value="KAJ1732567.1"/>
    <property type="molecule type" value="Genomic_DNA"/>
</dbReference>
<feature type="compositionally biased region" description="Low complexity" evidence="2">
    <location>
        <begin position="515"/>
        <end position="524"/>
    </location>
</feature>
<organism evidence="4 5">
    <name type="scientific">Coemansia biformis</name>
    <dbReference type="NCBI Taxonomy" id="1286918"/>
    <lineage>
        <taxon>Eukaryota</taxon>
        <taxon>Fungi</taxon>
        <taxon>Fungi incertae sedis</taxon>
        <taxon>Zoopagomycota</taxon>
        <taxon>Kickxellomycotina</taxon>
        <taxon>Kickxellomycetes</taxon>
        <taxon>Kickxellales</taxon>
        <taxon>Kickxellaceae</taxon>
        <taxon>Coemansia</taxon>
    </lineage>
</organism>
<proteinExistence type="predicted"/>
<evidence type="ECO:0000313" key="4">
    <source>
        <dbReference type="EMBL" id="KAJ1732567.1"/>
    </source>
</evidence>
<gene>
    <name evidence="4" type="ORF">LPJ61_001986</name>
</gene>
<feature type="region of interest" description="Disordered" evidence="2">
    <location>
        <begin position="459"/>
        <end position="529"/>
    </location>
</feature>
<reference evidence="4" key="1">
    <citation type="submission" date="2022-07" db="EMBL/GenBank/DDBJ databases">
        <title>Phylogenomic reconstructions and comparative analyses of Kickxellomycotina fungi.</title>
        <authorList>
            <person name="Reynolds N.K."/>
            <person name="Stajich J.E."/>
            <person name="Barry K."/>
            <person name="Grigoriev I.V."/>
            <person name="Crous P."/>
            <person name="Smith M.E."/>
        </authorList>
    </citation>
    <scope>NUCLEOTIDE SEQUENCE</scope>
    <source>
        <strain evidence="4">BCRC 34381</strain>
    </source>
</reference>
<feature type="domain" description="Rab-GAP TBC" evidence="3">
    <location>
        <begin position="56"/>
        <end position="313"/>
    </location>
</feature>
<dbReference type="Pfam" id="PF00566">
    <property type="entry name" value="RabGAP-TBC"/>
    <property type="match status" value="2"/>
</dbReference>
<dbReference type="InterPro" id="IPR035969">
    <property type="entry name" value="Rab-GAP_TBC_sf"/>
</dbReference>
<dbReference type="GO" id="GO:0005096">
    <property type="term" value="F:GTPase activator activity"/>
    <property type="evidence" value="ECO:0007669"/>
    <property type="project" value="UniProtKB-KW"/>
</dbReference>
<dbReference type="InterPro" id="IPR000195">
    <property type="entry name" value="Rab-GAP-TBC_dom"/>
</dbReference>
<dbReference type="OrthoDB" id="27140at2759"/>
<dbReference type="GO" id="GO:0005737">
    <property type="term" value="C:cytoplasm"/>
    <property type="evidence" value="ECO:0007669"/>
    <property type="project" value="UniProtKB-ARBA"/>
</dbReference>
<accession>A0A9W7Y941</accession>
<protein>
    <recommendedName>
        <fullName evidence="3">Rab-GAP TBC domain-containing protein</fullName>
    </recommendedName>
</protein>
<dbReference type="Gene3D" id="1.10.472.80">
    <property type="entry name" value="Ypt/Rab-GAP domain of gyp1p, domain 3"/>
    <property type="match status" value="1"/>
</dbReference>
<dbReference type="PANTHER" id="PTHR22957">
    <property type="entry name" value="TBC1 DOMAIN FAMILY MEMBER GTPASE-ACTIVATING PROTEIN"/>
    <property type="match status" value="1"/>
</dbReference>
<dbReference type="PROSITE" id="PS50086">
    <property type="entry name" value="TBC_RABGAP"/>
    <property type="match status" value="1"/>
</dbReference>
<evidence type="ECO:0000259" key="3">
    <source>
        <dbReference type="PROSITE" id="PS50086"/>
    </source>
</evidence>
<dbReference type="SMART" id="SM00164">
    <property type="entry name" value="TBC"/>
    <property type="match status" value="1"/>
</dbReference>
<comment type="caution">
    <text evidence="4">The sequence shown here is derived from an EMBL/GenBank/DDBJ whole genome shotgun (WGS) entry which is preliminary data.</text>
</comment>
<dbReference type="PANTHER" id="PTHR22957:SF337">
    <property type="entry name" value="TBC1 DOMAIN FAMILY MEMBER 5"/>
    <property type="match status" value="1"/>
</dbReference>
<feature type="compositionally biased region" description="Polar residues" evidence="2">
    <location>
        <begin position="469"/>
        <end position="514"/>
    </location>
</feature>
<dbReference type="Proteomes" id="UP001143981">
    <property type="component" value="Unassembled WGS sequence"/>
</dbReference>
<evidence type="ECO:0000256" key="1">
    <source>
        <dbReference type="ARBA" id="ARBA00022468"/>
    </source>
</evidence>
<dbReference type="AlphaFoldDB" id="A0A9W7Y941"/>
<dbReference type="SUPFAM" id="SSF47923">
    <property type="entry name" value="Ypt/Rab-GAP domain of gyp1p"/>
    <property type="match status" value="2"/>
</dbReference>
<dbReference type="FunFam" id="1.10.8.270:FF:000011">
    <property type="entry name" value="TBC1 domain family member 5"/>
    <property type="match status" value="1"/>
</dbReference>
<sequence>MDDLSQKWEDLKRVALMSPSHLRALTFSVWPSDTKLPLLSLRWRLYLDVLPIEQFGQEDADCWRVWAVAMDRERQNYTALKKQYIVDLSSLGKEQEDLKRMNPLSLDEDSPWNQYHRDQELRNTILQDVTRTFPDEAYFRAPRVQRLMADMLFVYAKMHSGLQYRQGMHELLAPLLMAVDGDAVDGDGAALAGVLDRRFIEHDAFALFGRLMRLCMAWYQIPNHVSPPLRPVRQPGNKPTGGLGASAQTPIVSQCYLMMEKLALVDPRLHEHLQKLDIEPQLFGIRWYRLLFNREVAHLRDVFALWDMLFADNVAGPLRLVDWVGVVFLLANRRRLLHGDYEECLTTLLHLPPLPQPTPETLELTPALPNTPLPLTLAARPVLADAVILAPKIPYAALTLPSTTPVQRLALQAAYLRGRPSAESAALVAQQYEVWEEEAWDVIEDDMPLRSLLAAAGAGSSKAAESGRKQTQGGASRAVATSSLPIAVPSPQTRKVQTGGTIQQRRTNGASPVGTSPRSPRSTMPSPPLQAGCVVPLDDRPPVLSASGLGFYSGVRSPGEAVTALGSVTAQVASIAAQCLDMMSDGTEESQKSIQAIAAGLHAVSRVWQEEVVKSADEGTGGAAAAETDLREVLHSLDHIHIRLSRPPS</sequence>
<evidence type="ECO:0000313" key="5">
    <source>
        <dbReference type="Proteomes" id="UP001143981"/>
    </source>
</evidence>
<keyword evidence="5" id="KW-1185">Reference proteome</keyword>
<keyword evidence="1" id="KW-0343">GTPase activation</keyword>